<dbReference type="AlphaFoldDB" id="A0A813U176"/>
<sequence length="193" mass="22585">MDIDIIVHEDDFERAKTILIEIGYKKVIGDGLCIRFQHEAFLPIDVLSSLVFGDHPTESNSIESDADIKFCTLPILVLTKLKPRKSMFRIRRIPVGSDKILYWIRVWDCSTWGAHIGRPCTKAAIAKKKMDNANICNLILIHDLDVHYAKNNNFDCITQHVYEKYYQNLYEEINFDHREKKEKKQVYMPIEVK</sequence>
<dbReference type="Proteomes" id="UP000663852">
    <property type="component" value="Unassembled WGS sequence"/>
</dbReference>
<name>A0A813U176_ADIRI</name>
<comment type="caution">
    <text evidence="1">The sequence shown here is derived from an EMBL/GenBank/DDBJ whole genome shotgun (WGS) entry which is preliminary data.</text>
</comment>
<organism evidence="1 4">
    <name type="scientific">Adineta ricciae</name>
    <name type="common">Rotifer</name>
    <dbReference type="NCBI Taxonomy" id="249248"/>
    <lineage>
        <taxon>Eukaryota</taxon>
        <taxon>Metazoa</taxon>
        <taxon>Spiralia</taxon>
        <taxon>Gnathifera</taxon>
        <taxon>Rotifera</taxon>
        <taxon>Eurotatoria</taxon>
        <taxon>Bdelloidea</taxon>
        <taxon>Adinetida</taxon>
        <taxon>Adinetidae</taxon>
        <taxon>Adineta</taxon>
    </lineage>
</organism>
<evidence type="ECO:0000313" key="4">
    <source>
        <dbReference type="Proteomes" id="UP000663852"/>
    </source>
</evidence>
<evidence type="ECO:0000313" key="3">
    <source>
        <dbReference type="Proteomes" id="UP000663828"/>
    </source>
</evidence>
<evidence type="ECO:0000313" key="2">
    <source>
        <dbReference type="EMBL" id="CAF1425347.1"/>
    </source>
</evidence>
<proteinExistence type="predicted"/>
<keyword evidence="3" id="KW-1185">Reference proteome</keyword>
<dbReference type="EMBL" id="CAJNOJ010000016">
    <property type="protein sequence ID" value="CAF0820206.1"/>
    <property type="molecule type" value="Genomic_DNA"/>
</dbReference>
<dbReference type="Proteomes" id="UP000663828">
    <property type="component" value="Unassembled WGS sequence"/>
</dbReference>
<dbReference type="EMBL" id="CAJNOR010003554">
    <property type="protein sequence ID" value="CAF1425347.1"/>
    <property type="molecule type" value="Genomic_DNA"/>
</dbReference>
<evidence type="ECO:0000313" key="1">
    <source>
        <dbReference type="EMBL" id="CAF0820206.1"/>
    </source>
</evidence>
<protein>
    <submittedName>
        <fullName evidence="1">Uncharacterized protein</fullName>
    </submittedName>
</protein>
<gene>
    <name evidence="1" type="ORF">EDS130_LOCUS5815</name>
    <name evidence="2" type="ORF">XAT740_LOCUS35473</name>
</gene>
<accession>A0A813U176</accession>
<reference evidence="1" key="1">
    <citation type="submission" date="2021-02" db="EMBL/GenBank/DDBJ databases">
        <authorList>
            <person name="Nowell W R."/>
        </authorList>
    </citation>
    <scope>NUCLEOTIDE SEQUENCE</scope>
</reference>